<comment type="caution">
    <text evidence="2">The sequence shown here is derived from an EMBL/GenBank/DDBJ whole genome shotgun (WGS) entry which is preliminary data.</text>
</comment>
<feature type="transmembrane region" description="Helical" evidence="1">
    <location>
        <begin position="210"/>
        <end position="232"/>
    </location>
</feature>
<evidence type="ECO:0000313" key="3">
    <source>
        <dbReference type="Proteomes" id="UP000477488"/>
    </source>
</evidence>
<organism evidence="2 3">
    <name type="scientific">Desulfovibrio porci</name>
    <dbReference type="NCBI Taxonomy" id="2605782"/>
    <lineage>
        <taxon>Bacteria</taxon>
        <taxon>Pseudomonadati</taxon>
        <taxon>Thermodesulfobacteriota</taxon>
        <taxon>Desulfovibrionia</taxon>
        <taxon>Desulfovibrionales</taxon>
        <taxon>Desulfovibrionaceae</taxon>
        <taxon>Desulfovibrio</taxon>
    </lineage>
</organism>
<keyword evidence="1" id="KW-0812">Transmembrane</keyword>
<dbReference type="Proteomes" id="UP000477488">
    <property type="component" value="Unassembled WGS sequence"/>
</dbReference>
<proteinExistence type="predicted"/>
<evidence type="ECO:0000256" key="1">
    <source>
        <dbReference type="SAM" id="Phobius"/>
    </source>
</evidence>
<sequence>MQLYDTGYKVSPIGCDTRASALRTLLLEKYVEKILLHVNSIINLFQEINHKEQKYELLDISLIASASRNIMETTNMYCYFSERKISHDELEFRYYIATLNEDRNKHAILEKIGVVLTDSWASHIHKTGRSQYIQSLEWNSYFKALSDKEKERLLSGKNPTHKISSPGILPQNVESGIYNLLSNSVHSLMLGMNSATLDSVHIFRGLFNPIWVLNISIEICIFYFSHVLLDYLDIRKRLYKKVSKPELQVLKSLHTTFFIEEWIKTIQDFFEEKEIDKVFSMDGGKK</sequence>
<dbReference type="RefSeq" id="WP_154510275.1">
    <property type="nucleotide sequence ID" value="NZ_JAXELC010000006.1"/>
</dbReference>
<protein>
    <submittedName>
        <fullName evidence="2">Uncharacterized protein</fullName>
    </submittedName>
</protein>
<reference evidence="2 3" key="1">
    <citation type="submission" date="2019-09" db="EMBL/GenBank/DDBJ databases">
        <title>In-depth cultivation of the pig gut microbiome towards novel bacterial diversity and tailored functional studies.</title>
        <authorList>
            <person name="Wylensek D."/>
            <person name="Hitch T.C.A."/>
            <person name="Clavel T."/>
        </authorList>
    </citation>
    <scope>NUCLEOTIDE SEQUENCE [LARGE SCALE GENOMIC DNA]</scope>
    <source>
        <strain evidence="2 3">PG-178-WT-4</strain>
    </source>
</reference>
<dbReference type="EMBL" id="VUMH01000005">
    <property type="protein sequence ID" value="MSS27666.1"/>
    <property type="molecule type" value="Genomic_DNA"/>
</dbReference>
<evidence type="ECO:0000313" key="2">
    <source>
        <dbReference type="EMBL" id="MSS27666.1"/>
    </source>
</evidence>
<keyword evidence="1" id="KW-0472">Membrane</keyword>
<gene>
    <name evidence="2" type="ORF">FYJ44_06295</name>
</gene>
<dbReference type="AlphaFoldDB" id="A0A6L5XKE3"/>
<keyword evidence="1" id="KW-1133">Transmembrane helix</keyword>
<name>A0A6L5XKE3_9BACT</name>
<accession>A0A6L5XKE3</accession>
<keyword evidence="3" id="KW-1185">Reference proteome</keyword>